<gene>
    <name evidence="1" type="ORF">ONZ43_g4423</name>
</gene>
<comment type="caution">
    <text evidence="1">The sequence shown here is derived from an EMBL/GenBank/DDBJ whole genome shotgun (WGS) entry which is preliminary data.</text>
</comment>
<organism evidence="1 2">
    <name type="scientific">Nemania bipapillata</name>
    <dbReference type="NCBI Taxonomy" id="110536"/>
    <lineage>
        <taxon>Eukaryota</taxon>
        <taxon>Fungi</taxon>
        <taxon>Dikarya</taxon>
        <taxon>Ascomycota</taxon>
        <taxon>Pezizomycotina</taxon>
        <taxon>Sordariomycetes</taxon>
        <taxon>Xylariomycetidae</taxon>
        <taxon>Xylariales</taxon>
        <taxon>Xylariaceae</taxon>
        <taxon>Nemania</taxon>
    </lineage>
</organism>
<accession>A0ACC2IMT4</accession>
<dbReference type="Proteomes" id="UP001153334">
    <property type="component" value="Unassembled WGS sequence"/>
</dbReference>
<evidence type="ECO:0000313" key="1">
    <source>
        <dbReference type="EMBL" id="KAJ8116520.1"/>
    </source>
</evidence>
<evidence type="ECO:0000313" key="2">
    <source>
        <dbReference type="Proteomes" id="UP001153334"/>
    </source>
</evidence>
<name>A0ACC2IMT4_9PEZI</name>
<reference evidence="1" key="1">
    <citation type="submission" date="2022-11" db="EMBL/GenBank/DDBJ databases">
        <title>Genome Sequence of Nemania bipapillata.</title>
        <authorList>
            <person name="Buettner E."/>
        </authorList>
    </citation>
    <scope>NUCLEOTIDE SEQUENCE</scope>
    <source>
        <strain evidence="1">CP14</strain>
    </source>
</reference>
<sequence>MDILEEYRSFGGLDMLLPSLNDDCHIQAVILALVVYCGPSIIQLDIPSGHIRYTLLAIAFFFGPSTSTLNALSEPYFRWILLAVAVLAAVISLTMNVAGPLRYGYPRYKIFYAKLCGLCPNWAHPLLLILALHPWTSWWLLGMTLTVSWHYVREQHREKVAEITDSAEKACIRASSLVSLSQAESVAAKECWKTAQSLASNIARDARAAHHVRLTDFYTESAAAWSKLDDYTRAVGKVAEDAKTLNGITSSLQDKAEKIAKNATDYKQERGRILNVAEQCTEVFTHVLDLQRDGERIRDKAERFRRAADKATKGREMQVIAAEEAVQVIAAITGEVNSATVEAGFVTGYADEVRQLAIDAKTAIAVGSEENAVAALEKIRVTLAASEQKWAAVVQARQNVQARMGQFSVVKVLNIVADPDPLGEDLPDEEGGDEEEENDSGEDR</sequence>
<protein>
    <submittedName>
        <fullName evidence="1">Uncharacterized protein</fullName>
    </submittedName>
</protein>
<dbReference type="EMBL" id="JAPESX010001188">
    <property type="protein sequence ID" value="KAJ8116520.1"/>
    <property type="molecule type" value="Genomic_DNA"/>
</dbReference>
<keyword evidence="2" id="KW-1185">Reference proteome</keyword>
<proteinExistence type="predicted"/>